<dbReference type="Gene3D" id="3.40.50.1820">
    <property type="entry name" value="alpha/beta hydrolase"/>
    <property type="match status" value="1"/>
</dbReference>
<dbReference type="AlphaFoldDB" id="A0A1H3GSP6"/>
<dbReference type="RefSeq" id="WP_245757432.1">
    <property type="nucleotide sequence ID" value="NZ_FNON01000004.1"/>
</dbReference>
<dbReference type="InterPro" id="IPR000675">
    <property type="entry name" value="Cutinase/axe"/>
</dbReference>
<feature type="signal peptide" evidence="2">
    <location>
        <begin position="1"/>
        <end position="26"/>
    </location>
</feature>
<dbReference type="InterPro" id="IPR029058">
    <property type="entry name" value="AB_hydrolase_fold"/>
</dbReference>
<dbReference type="GO" id="GO:0016787">
    <property type="term" value="F:hydrolase activity"/>
    <property type="evidence" value="ECO:0007669"/>
    <property type="project" value="UniProtKB-KW"/>
</dbReference>
<evidence type="ECO:0000256" key="2">
    <source>
        <dbReference type="SAM" id="SignalP"/>
    </source>
</evidence>
<gene>
    <name evidence="3" type="ORF">SAMN05421504_104377</name>
</gene>
<reference evidence="3 4" key="1">
    <citation type="submission" date="2016-10" db="EMBL/GenBank/DDBJ databases">
        <authorList>
            <person name="de Groot N.N."/>
        </authorList>
    </citation>
    <scope>NUCLEOTIDE SEQUENCE [LARGE SCALE GENOMIC DNA]</scope>
    <source>
        <strain evidence="3 4">CPCC 202699</strain>
    </source>
</reference>
<evidence type="ECO:0000313" key="3">
    <source>
        <dbReference type="EMBL" id="SDY05985.1"/>
    </source>
</evidence>
<dbReference type="Proteomes" id="UP000199515">
    <property type="component" value="Unassembled WGS sequence"/>
</dbReference>
<evidence type="ECO:0000256" key="1">
    <source>
        <dbReference type="ARBA" id="ARBA00022801"/>
    </source>
</evidence>
<sequence>MRKSFGRWLLAIALAVACVPVGQAQAAPAKRPCGPVMFVVPGYQDGGAFKLLDRNFAPDGADPVRIPYPNSQADINLYADVDAGVANLRTALYNLYVTYNCDLDTKVYIVGFSLGALVAGTVLETEPPDRNIQGVLFSDGRRQSVESNQPGDPGGLIGRLPFPGPGGAGLRPLDAFRYPTLTLCNGPRSGGGADVICFGGSDLNSYFTSHPFYSFDVAGELGVHGEGPYDHNLRNRVIP</sequence>
<accession>A0A1H3GSP6</accession>
<proteinExistence type="predicted"/>
<dbReference type="PROSITE" id="PS51257">
    <property type="entry name" value="PROKAR_LIPOPROTEIN"/>
    <property type="match status" value="1"/>
</dbReference>
<keyword evidence="2" id="KW-0732">Signal</keyword>
<organism evidence="3 4">
    <name type="scientific">Amycolatopsis xylanica</name>
    <dbReference type="NCBI Taxonomy" id="589385"/>
    <lineage>
        <taxon>Bacteria</taxon>
        <taxon>Bacillati</taxon>
        <taxon>Actinomycetota</taxon>
        <taxon>Actinomycetes</taxon>
        <taxon>Pseudonocardiales</taxon>
        <taxon>Pseudonocardiaceae</taxon>
        <taxon>Amycolatopsis</taxon>
    </lineage>
</organism>
<dbReference type="STRING" id="589385.SAMN05421504_104377"/>
<name>A0A1H3GSP6_9PSEU</name>
<feature type="chain" id="PRO_5011586997" description="PE-PPE domain-containing protein" evidence="2">
    <location>
        <begin position="27"/>
        <end position="239"/>
    </location>
</feature>
<evidence type="ECO:0008006" key="5">
    <source>
        <dbReference type="Google" id="ProtNLM"/>
    </source>
</evidence>
<protein>
    <recommendedName>
        <fullName evidence="5">PE-PPE domain-containing protein</fullName>
    </recommendedName>
</protein>
<keyword evidence="4" id="KW-1185">Reference proteome</keyword>
<dbReference type="SUPFAM" id="SSF53474">
    <property type="entry name" value="alpha/beta-Hydrolases"/>
    <property type="match status" value="1"/>
</dbReference>
<dbReference type="SMART" id="SM01110">
    <property type="entry name" value="Cutinase"/>
    <property type="match status" value="1"/>
</dbReference>
<keyword evidence="1" id="KW-0378">Hydrolase</keyword>
<evidence type="ECO:0000313" key="4">
    <source>
        <dbReference type="Proteomes" id="UP000199515"/>
    </source>
</evidence>
<dbReference type="EMBL" id="FNON01000004">
    <property type="protein sequence ID" value="SDY05985.1"/>
    <property type="molecule type" value="Genomic_DNA"/>
</dbReference>